<evidence type="ECO:0000313" key="1">
    <source>
        <dbReference type="EMBL" id="AXQ69851.1"/>
    </source>
</evidence>
<proteinExistence type="predicted"/>
<reference evidence="1" key="2">
    <citation type="submission" date="2021-07" db="EMBL/GenBank/DDBJ databases">
        <title>Giant CbK-like Caulobacter bacteriophages have genetically divergent genomes.</title>
        <authorList>
            <person name="Wilson K."/>
            <person name="Ely B."/>
        </authorList>
    </citation>
    <scope>NUCLEOTIDE SEQUENCE</scope>
</reference>
<protein>
    <submittedName>
        <fullName evidence="1">Uncharacterized protein</fullName>
    </submittedName>
</protein>
<accession>A0A385EDB0</accession>
<dbReference type="Proteomes" id="UP000259683">
    <property type="component" value="Segment"/>
</dbReference>
<reference evidence="1" key="1">
    <citation type="submission" date="2018-07" db="EMBL/GenBank/DDBJ databases">
        <authorList>
            <person name="Wilson K.M."/>
            <person name="Ely B."/>
        </authorList>
    </citation>
    <scope>NUCLEOTIDE SEQUENCE</scope>
</reference>
<organism evidence="1 2">
    <name type="scientific">Caulobacter phage CcrSC</name>
    <dbReference type="NCBI Taxonomy" id="2283272"/>
    <lineage>
        <taxon>Viruses</taxon>
        <taxon>Duplodnaviria</taxon>
        <taxon>Heunggongvirae</taxon>
        <taxon>Uroviricota</taxon>
        <taxon>Caudoviricetes</taxon>
        <taxon>Jeanschmidtviridae</taxon>
        <taxon>Bertelyvirus</taxon>
        <taxon>Bertelyvirus SC</taxon>
    </lineage>
</organism>
<gene>
    <name evidence="1" type="ORF">CcrSC_gp269c</name>
</gene>
<keyword evidence="2" id="KW-1185">Reference proteome</keyword>
<dbReference type="EMBL" id="MH588547">
    <property type="protein sequence ID" value="AXQ69851.1"/>
    <property type="molecule type" value="Genomic_DNA"/>
</dbReference>
<name>A0A385EDB0_9CAUD</name>
<evidence type="ECO:0000313" key="2">
    <source>
        <dbReference type="Proteomes" id="UP000259683"/>
    </source>
</evidence>
<sequence length="98" mass="10853">MADLAALAARLTLNGAINLRRFITHPGVLNPDCPWGDTRIFTGCGKWTTLAAIGVENHLKALGVAEAVEGKRWHVITPLGRELAAYIHEHWDEIEFRP</sequence>